<dbReference type="RefSeq" id="WP_284331250.1">
    <property type="nucleotide sequence ID" value="NZ_BSOA01000012.1"/>
</dbReference>
<feature type="compositionally biased region" description="Acidic residues" evidence="1">
    <location>
        <begin position="213"/>
        <end position="227"/>
    </location>
</feature>
<dbReference type="Gene3D" id="2.60.40.10">
    <property type="entry name" value="Immunoglobulins"/>
    <property type="match status" value="1"/>
</dbReference>
<gene>
    <name evidence="4" type="ORF">GCM10007898_13720</name>
</gene>
<feature type="compositionally biased region" description="Low complexity" evidence="1">
    <location>
        <begin position="160"/>
        <end position="172"/>
    </location>
</feature>
<evidence type="ECO:0000313" key="5">
    <source>
        <dbReference type="Proteomes" id="UP001156627"/>
    </source>
</evidence>
<dbReference type="EMBL" id="BSOA01000012">
    <property type="protein sequence ID" value="GLQ87804.1"/>
    <property type="molecule type" value="Genomic_DNA"/>
</dbReference>
<keyword evidence="5" id="KW-1185">Reference proteome</keyword>
<comment type="caution">
    <text evidence="4">The sequence shown here is derived from an EMBL/GenBank/DDBJ whole genome shotgun (WGS) entry which is preliminary data.</text>
</comment>
<feature type="signal peptide" evidence="3">
    <location>
        <begin position="1"/>
        <end position="35"/>
    </location>
</feature>
<keyword evidence="3" id="KW-0732">Signal</keyword>
<evidence type="ECO:0000313" key="4">
    <source>
        <dbReference type="EMBL" id="GLQ87804.1"/>
    </source>
</evidence>
<sequence>MRPFLYSCSILRKLALCCCGVVLMMLAFVPGLAKAVSCTNVDPLQLGSSVTTLPDGTIGQPYHYNLRATGGMPPYTYHSGSLPPGITLSTDGTLAGAPSSLPYIAVFMASVRDHHGCTAQQTYRLTIIAPWQPTPPVRPVAPPAPPKPAPPKKPPPPKPLTTLPLADTLAAPSSPQSEMDTYSLTDAIFKDKDVLDELKQMSADAATAGGEAPADDANDNEQGDQADDAAQSGDAAIEDDAKAQFQRMLQPLIGVEYPGRELFAAALDTRLCRFSAALIVAAASKQGRPPPAFNASDCPPDWAKLAKQDDYMPRDPLPWKQLPQWLMSPALRSLLIDKAMQSHSLLNPQAPSWSGKGCGCVRELTGEVYGFYPFWHNQDKPLPLDFSLLSRISVFALWYKDNGDLVEPSWNASPQTDFIVEAQQHRTALDFTLYHNDWQFLKTATDDEIARSTTRLATEAADFIDTRLTDLASRSHAWVPGFARVERYGNGLTLYLDRIPDAKDPLRPAFIRYRDRQIQALISELRQRGRDYVLNIVLRDADLTADDASWQVGSMSQYLRQAEAPSSRSQHAAGDSARYLSNTNLTLRYLVLLTQPTERSMRDLIAIIDKDDHLDEVDTRMLLHRVIPVVSSGAHDEQELTENLAYASDNFGGAGFWAAPRTDQKPGPMISGRIRAMYLARHQRTEQLSAWICDYRWPLRMAAEALLLLWMIAFAFYRSSCRIRQIGLPYQLGLLLGAIAFLGLGALLLAGDPALVQIRRGNALLGVLLVALIATIAYHMLKPRVESP</sequence>
<feature type="transmembrane region" description="Helical" evidence="2">
    <location>
        <begin position="697"/>
        <end position="717"/>
    </location>
</feature>
<feature type="chain" id="PRO_5047322263" evidence="3">
    <location>
        <begin position="36"/>
        <end position="788"/>
    </location>
</feature>
<keyword evidence="2" id="KW-1133">Transmembrane helix</keyword>
<keyword evidence="2" id="KW-0812">Transmembrane</keyword>
<feature type="region of interest" description="Disordered" evidence="1">
    <location>
        <begin position="136"/>
        <end position="179"/>
    </location>
</feature>
<dbReference type="InterPro" id="IPR013783">
    <property type="entry name" value="Ig-like_fold"/>
</dbReference>
<name>A0ABQ5X983_9GAMM</name>
<feature type="compositionally biased region" description="Pro residues" evidence="1">
    <location>
        <begin position="136"/>
        <end position="159"/>
    </location>
</feature>
<reference evidence="5" key="1">
    <citation type="journal article" date="2019" name="Int. J. Syst. Evol. Microbiol.">
        <title>The Global Catalogue of Microorganisms (GCM) 10K type strain sequencing project: providing services to taxonomists for standard genome sequencing and annotation.</title>
        <authorList>
            <consortium name="The Broad Institute Genomics Platform"/>
            <consortium name="The Broad Institute Genome Sequencing Center for Infectious Disease"/>
            <person name="Wu L."/>
            <person name="Ma J."/>
        </authorList>
    </citation>
    <scope>NUCLEOTIDE SEQUENCE [LARGE SCALE GENOMIC DNA]</scope>
    <source>
        <strain evidence="5">NBRC 111981</strain>
    </source>
</reference>
<evidence type="ECO:0000256" key="3">
    <source>
        <dbReference type="SAM" id="SignalP"/>
    </source>
</evidence>
<accession>A0ABQ5X983</accession>
<feature type="transmembrane region" description="Helical" evidence="2">
    <location>
        <begin position="763"/>
        <end position="781"/>
    </location>
</feature>
<dbReference type="Proteomes" id="UP001156627">
    <property type="component" value="Unassembled WGS sequence"/>
</dbReference>
<feature type="region of interest" description="Disordered" evidence="1">
    <location>
        <begin position="205"/>
        <end position="236"/>
    </location>
</feature>
<evidence type="ECO:0000256" key="2">
    <source>
        <dbReference type="SAM" id="Phobius"/>
    </source>
</evidence>
<keyword evidence="2" id="KW-0472">Membrane</keyword>
<organism evidence="4 5">
    <name type="scientific">Dyella flagellata</name>
    <dbReference type="NCBI Taxonomy" id="1867833"/>
    <lineage>
        <taxon>Bacteria</taxon>
        <taxon>Pseudomonadati</taxon>
        <taxon>Pseudomonadota</taxon>
        <taxon>Gammaproteobacteria</taxon>
        <taxon>Lysobacterales</taxon>
        <taxon>Rhodanobacteraceae</taxon>
        <taxon>Dyella</taxon>
    </lineage>
</organism>
<feature type="transmembrane region" description="Helical" evidence="2">
    <location>
        <begin position="729"/>
        <end position="751"/>
    </location>
</feature>
<protein>
    <submittedName>
        <fullName evidence="4">Uncharacterized protein</fullName>
    </submittedName>
</protein>
<evidence type="ECO:0000256" key="1">
    <source>
        <dbReference type="SAM" id="MobiDB-lite"/>
    </source>
</evidence>
<proteinExistence type="predicted"/>